<feature type="domain" description="Ubiquitin-like" evidence="2">
    <location>
        <begin position="430"/>
        <end position="505"/>
    </location>
</feature>
<evidence type="ECO:0000256" key="1">
    <source>
        <dbReference type="ARBA" id="ARBA00022499"/>
    </source>
</evidence>
<dbReference type="PANTHER" id="PTHR10666">
    <property type="entry name" value="UBIQUITIN"/>
    <property type="match status" value="1"/>
</dbReference>
<feature type="domain" description="Ubiquitin-like" evidence="2">
    <location>
        <begin position="93"/>
        <end position="164"/>
    </location>
</feature>
<protein>
    <recommendedName>
        <fullName evidence="2">Ubiquitin-like domain-containing protein</fullName>
    </recommendedName>
</protein>
<reference evidence="3" key="2">
    <citation type="journal article" date="2015" name="Data Brief">
        <title>Shoot transcriptome of the giant reed, Arundo donax.</title>
        <authorList>
            <person name="Barrero R.A."/>
            <person name="Guerrero F.D."/>
            <person name="Moolhuijzen P."/>
            <person name="Goolsby J.A."/>
            <person name="Tidwell J."/>
            <person name="Bellgard S.E."/>
            <person name="Bellgard M.I."/>
        </authorList>
    </citation>
    <scope>NUCLEOTIDE SEQUENCE</scope>
    <source>
        <tissue evidence="3">Shoot tissue taken approximately 20 cm above the soil surface</tissue>
    </source>
</reference>
<dbReference type="GO" id="GO:0003729">
    <property type="term" value="F:mRNA binding"/>
    <property type="evidence" value="ECO:0007669"/>
    <property type="project" value="UniProtKB-ARBA"/>
</dbReference>
<dbReference type="Gene3D" id="3.10.20.90">
    <property type="entry name" value="Phosphatidylinositol 3-kinase Catalytic Subunit, Chain A, domain 1"/>
    <property type="match status" value="5"/>
</dbReference>
<dbReference type="EMBL" id="GBRH01184138">
    <property type="protein sequence ID" value="JAE13758.1"/>
    <property type="molecule type" value="Transcribed_RNA"/>
</dbReference>
<dbReference type="AlphaFoldDB" id="A0A0A9FZE6"/>
<evidence type="ECO:0000313" key="3">
    <source>
        <dbReference type="EMBL" id="JAE13758.1"/>
    </source>
</evidence>
<keyword evidence="1" id="KW-1017">Isopeptide bond</keyword>
<name>A0A0A9FZE6_ARUDO</name>
<accession>A0A0A9FZE6</accession>
<evidence type="ECO:0000259" key="2">
    <source>
        <dbReference type="PROSITE" id="PS50053"/>
    </source>
</evidence>
<dbReference type="InterPro" id="IPR029071">
    <property type="entry name" value="Ubiquitin-like_domsf"/>
</dbReference>
<feature type="domain" description="Ubiquitin-like" evidence="2">
    <location>
        <begin position="170"/>
        <end position="243"/>
    </location>
</feature>
<feature type="domain" description="Ubiquitin-like" evidence="2">
    <location>
        <begin position="353"/>
        <end position="426"/>
    </location>
</feature>
<dbReference type="PROSITE" id="PS50053">
    <property type="entry name" value="UBIQUITIN_2"/>
    <property type="match status" value="5"/>
</dbReference>
<organism evidence="3">
    <name type="scientific">Arundo donax</name>
    <name type="common">Giant reed</name>
    <name type="synonym">Donax arundinaceus</name>
    <dbReference type="NCBI Taxonomy" id="35708"/>
    <lineage>
        <taxon>Eukaryota</taxon>
        <taxon>Viridiplantae</taxon>
        <taxon>Streptophyta</taxon>
        <taxon>Embryophyta</taxon>
        <taxon>Tracheophyta</taxon>
        <taxon>Spermatophyta</taxon>
        <taxon>Magnoliopsida</taxon>
        <taxon>Liliopsida</taxon>
        <taxon>Poales</taxon>
        <taxon>Poaceae</taxon>
        <taxon>PACMAD clade</taxon>
        <taxon>Arundinoideae</taxon>
        <taxon>Arundineae</taxon>
        <taxon>Arundo</taxon>
    </lineage>
</organism>
<reference evidence="3" key="1">
    <citation type="submission" date="2014-09" db="EMBL/GenBank/DDBJ databases">
        <authorList>
            <person name="Magalhaes I.L.F."/>
            <person name="Oliveira U."/>
            <person name="Santos F.R."/>
            <person name="Vidigal T.H.D.A."/>
            <person name="Brescovit A.D."/>
            <person name="Santos A.J."/>
        </authorList>
    </citation>
    <scope>NUCLEOTIDE SEQUENCE</scope>
    <source>
        <tissue evidence="3">Shoot tissue taken approximately 20 cm above the soil surface</tissue>
    </source>
</reference>
<dbReference type="InterPro" id="IPR000626">
    <property type="entry name" value="Ubiquitin-like_dom"/>
</dbReference>
<sequence length="512" mass="57944">MGRDISHKELGNLVDAAFKGSDMVTSKIYVKTMKRDALDTYCANRVAQNEPASSTIKETDRRKQFDAILLNNSVSTFRTVTDSSVDLCEASGMQISVKIPSISKSIKLNVKKSSSVADVKVYIERHEGILLDDQILMYAGQQLDDRQMLTECGLRNDQALHVLVCPADKLCIFINIRETRTIRLDAKSWYTVADVKLMIETMFGYPSCTQILKRTESVDDDVELADTRTLKDQYIKNNDVLMLHPNVQIFIKTWEGRTLTILASMLDTEVEIRSKIKEKSHITEHVHYLSYRGRILPPGVTLEMYKVERNSTITVCTRNTAYANQQDDKQILSECGLGNGQELDVLVCPASNLCISINIGDTRTTTLDVKSWHTISDVKLMIESLFGFPSCTQILMRTQTSCNDPKLTDTLTLKALDIRNNDVLMLYPNVQIFIKTLEGRTLTILSSMLDTEVEIRSKIKEKSHIKEHVHYLSYRGRILSPGVTLEMFKVESNSTITICTRNAGYVKPQEEI</sequence>
<proteinExistence type="predicted"/>
<dbReference type="SUPFAM" id="SSF54236">
    <property type="entry name" value="Ubiquitin-like"/>
    <property type="match status" value="5"/>
</dbReference>
<dbReference type="Pfam" id="PF00240">
    <property type="entry name" value="ubiquitin"/>
    <property type="match status" value="3"/>
</dbReference>
<dbReference type="InterPro" id="IPR050158">
    <property type="entry name" value="Ubiquitin_ubiquitin-like"/>
</dbReference>
<dbReference type="CDD" id="cd17039">
    <property type="entry name" value="Ubl_ubiquitin_like"/>
    <property type="match status" value="2"/>
</dbReference>
<feature type="domain" description="Ubiquitin-like" evidence="2">
    <location>
        <begin position="247"/>
        <end position="315"/>
    </location>
</feature>
<dbReference type="SMART" id="SM00213">
    <property type="entry name" value="UBQ"/>
    <property type="match status" value="5"/>
</dbReference>